<dbReference type="RefSeq" id="WP_213486222.1">
    <property type="nucleotide sequence ID" value="NZ_CAJRAY010000088.1"/>
</dbReference>
<evidence type="ECO:0008006" key="4">
    <source>
        <dbReference type="Google" id="ProtNLM"/>
    </source>
</evidence>
<comment type="caution">
    <text evidence="2">The sequence shown here is derived from an EMBL/GenBank/DDBJ whole genome shotgun (WGS) entry which is preliminary data.</text>
</comment>
<dbReference type="Gene3D" id="3.20.20.410">
    <property type="entry name" value="Protein of unknown function UPF0759"/>
    <property type="match status" value="1"/>
</dbReference>
<feature type="region of interest" description="Disordered" evidence="1">
    <location>
        <begin position="267"/>
        <end position="288"/>
    </location>
</feature>
<dbReference type="PANTHER" id="PTHR30348">
    <property type="entry name" value="UNCHARACTERIZED PROTEIN YECE"/>
    <property type="match status" value="1"/>
</dbReference>
<dbReference type="InterPro" id="IPR036520">
    <property type="entry name" value="UPF0759_sf"/>
</dbReference>
<organism evidence="2 3">
    <name type="scientific">Thermobacillus xylanilyticus</name>
    <dbReference type="NCBI Taxonomy" id="76633"/>
    <lineage>
        <taxon>Bacteria</taxon>
        <taxon>Bacillati</taxon>
        <taxon>Bacillota</taxon>
        <taxon>Bacilli</taxon>
        <taxon>Bacillales</taxon>
        <taxon>Paenibacillaceae</taxon>
        <taxon>Thermobacillus</taxon>
    </lineage>
</organism>
<protein>
    <recommendedName>
        <fullName evidence="4">DUF72 domain-containing protein</fullName>
    </recommendedName>
</protein>
<name>A0ABM8V8E5_THEXY</name>
<dbReference type="Pfam" id="PF01904">
    <property type="entry name" value="DUF72"/>
    <property type="match status" value="1"/>
</dbReference>
<dbReference type="InterPro" id="IPR002763">
    <property type="entry name" value="DUF72"/>
</dbReference>
<proteinExistence type="predicted"/>
<evidence type="ECO:0000313" key="2">
    <source>
        <dbReference type="EMBL" id="CAG5091984.1"/>
    </source>
</evidence>
<accession>A0ABM8V8E5</accession>
<keyword evidence="3" id="KW-1185">Reference proteome</keyword>
<evidence type="ECO:0000256" key="1">
    <source>
        <dbReference type="SAM" id="MobiDB-lite"/>
    </source>
</evidence>
<dbReference type="SUPFAM" id="SSF117396">
    <property type="entry name" value="TM1631-like"/>
    <property type="match status" value="1"/>
</dbReference>
<dbReference type="EMBL" id="CAJRAY010000088">
    <property type="protein sequence ID" value="CAG5091984.1"/>
    <property type="molecule type" value="Genomic_DNA"/>
</dbReference>
<evidence type="ECO:0000313" key="3">
    <source>
        <dbReference type="Proteomes" id="UP000681526"/>
    </source>
</evidence>
<reference evidence="2 3" key="1">
    <citation type="submission" date="2021-04" db="EMBL/GenBank/DDBJ databases">
        <authorList>
            <person name="Rakotoarivonina H."/>
        </authorList>
    </citation>
    <scope>NUCLEOTIDE SEQUENCE [LARGE SCALE GENOMIC DNA]</scope>
    <source>
        <strain evidence="2 3">XE</strain>
    </source>
</reference>
<dbReference type="Proteomes" id="UP000681526">
    <property type="component" value="Unassembled WGS sequence"/>
</dbReference>
<gene>
    <name evidence="2" type="primary">txxe 3407</name>
    <name evidence="2" type="ORF">TXXE_17385</name>
</gene>
<sequence length="288" mass="32369">MIRIGLAGWGDHPSLYRHARQAGGKLQTYSGWFDIVEVDASFYAIQPENVTAKWASETPAGFGFIVKAYQGMTGHARGGVPYPDTAAMFAAFRASLEPMREAGKLLAVLFQYPPWFDCTREHVNKLREARALMDGIPCALEFRNRTWFEAGMRDKTLAFMKREGWIHSVCDEPQAGEGSIPIVDEATDPGLTLVRFHGRNAAGWNAGGPGWRDVRYLYRYAEAELKEWMQRLKRLEAQSGTVCVIFNNNSGGDAADNALQLMRMLGQRPPRGSFDRPEEPEQMDLFEL</sequence>
<dbReference type="PANTHER" id="PTHR30348:SF13">
    <property type="entry name" value="UPF0759 PROTEIN YUNF"/>
    <property type="match status" value="1"/>
</dbReference>